<dbReference type="AlphaFoldDB" id="A0AAV4SPY8"/>
<accession>A0AAV4SPY8</accession>
<gene>
    <name evidence="1" type="ORF">CEXT_444011</name>
</gene>
<keyword evidence="2" id="KW-1185">Reference proteome</keyword>
<organism evidence="1 2">
    <name type="scientific">Caerostris extrusa</name>
    <name type="common">Bark spider</name>
    <name type="synonym">Caerostris bankana</name>
    <dbReference type="NCBI Taxonomy" id="172846"/>
    <lineage>
        <taxon>Eukaryota</taxon>
        <taxon>Metazoa</taxon>
        <taxon>Ecdysozoa</taxon>
        <taxon>Arthropoda</taxon>
        <taxon>Chelicerata</taxon>
        <taxon>Arachnida</taxon>
        <taxon>Araneae</taxon>
        <taxon>Araneomorphae</taxon>
        <taxon>Entelegynae</taxon>
        <taxon>Araneoidea</taxon>
        <taxon>Araneidae</taxon>
        <taxon>Caerostris</taxon>
    </lineage>
</organism>
<dbReference type="Proteomes" id="UP001054945">
    <property type="component" value="Unassembled WGS sequence"/>
</dbReference>
<protein>
    <submittedName>
        <fullName evidence="1">Uncharacterized protein</fullName>
    </submittedName>
</protein>
<evidence type="ECO:0000313" key="1">
    <source>
        <dbReference type="EMBL" id="GIY35341.1"/>
    </source>
</evidence>
<proteinExistence type="predicted"/>
<comment type="caution">
    <text evidence="1">The sequence shown here is derived from an EMBL/GenBank/DDBJ whole genome shotgun (WGS) entry which is preliminary data.</text>
</comment>
<name>A0AAV4SPY8_CAEEX</name>
<sequence length="106" mass="12288">MPPILPREKNRQEGLLIKYGNATTRGQWELITGRRDIWICRIKAIGFRSSCDLYWRRKGREFSGAFPCCNRNSLLTTSSKNIPVRRITNALETQLVCNSFVIRSEI</sequence>
<dbReference type="EMBL" id="BPLR01009895">
    <property type="protein sequence ID" value="GIY35341.1"/>
    <property type="molecule type" value="Genomic_DNA"/>
</dbReference>
<reference evidence="1 2" key="1">
    <citation type="submission" date="2021-06" db="EMBL/GenBank/DDBJ databases">
        <title>Caerostris extrusa draft genome.</title>
        <authorList>
            <person name="Kono N."/>
            <person name="Arakawa K."/>
        </authorList>
    </citation>
    <scope>NUCLEOTIDE SEQUENCE [LARGE SCALE GENOMIC DNA]</scope>
</reference>
<evidence type="ECO:0000313" key="2">
    <source>
        <dbReference type="Proteomes" id="UP001054945"/>
    </source>
</evidence>